<accession>A0A9N7RTI7</accession>
<keyword evidence="2" id="KW-1185">Reference proteome</keyword>
<evidence type="ECO:0000313" key="1">
    <source>
        <dbReference type="EMBL" id="CAA0841349.1"/>
    </source>
</evidence>
<dbReference type="Proteomes" id="UP001153555">
    <property type="component" value="Unassembled WGS sequence"/>
</dbReference>
<dbReference type="AlphaFoldDB" id="A0A9N7RTI7"/>
<dbReference type="EMBL" id="CACSLK010034108">
    <property type="protein sequence ID" value="CAA0841349.1"/>
    <property type="molecule type" value="Genomic_DNA"/>
</dbReference>
<organism evidence="1 2">
    <name type="scientific">Striga hermonthica</name>
    <name type="common">Purple witchweed</name>
    <name type="synonym">Buchnera hermonthica</name>
    <dbReference type="NCBI Taxonomy" id="68872"/>
    <lineage>
        <taxon>Eukaryota</taxon>
        <taxon>Viridiplantae</taxon>
        <taxon>Streptophyta</taxon>
        <taxon>Embryophyta</taxon>
        <taxon>Tracheophyta</taxon>
        <taxon>Spermatophyta</taxon>
        <taxon>Magnoliopsida</taxon>
        <taxon>eudicotyledons</taxon>
        <taxon>Gunneridae</taxon>
        <taxon>Pentapetalae</taxon>
        <taxon>asterids</taxon>
        <taxon>lamiids</taxon>
        <taxon>Lamiales</taxon>
        <taxon>Orobanchaceae</taxon>
        <taxon>Buchnereae</taxon>
        <taxon>Striga</taxon>
    </lineage>
</organism>
<name>A0A9N7RTI7_STRHE</name>
<reference evidence="1" key="1">
    <citation type="submission" date="2019-12" db="EMBL/GenBank/DDBJ databases">
        <authorList>
            <person name="Scholes J."/>
        </authorList>
    </citation>
    <scope>NUCLEOTIDE SEQUENCE</scope>
</reference>
<comment type="caution">
    <text evidence="1">The sequence shown here is derived from an EMBL/GenBank/DDBJ whole genome shotgun (WGS) entry which is preliminary data.</text>
</comment>
<proteinExistence type="predicted"/>
<evidence type="ECO:0000313" key="2">
    <source>
        <dbReference type="Proteomes" id="UP001153555"/>
    </source>
</evidence>
<protein>
    <submittedName>
        <fullName evidence="1">Uncharacterized protein</fullName>
    </submittedName>
</protein>
<feature type="non-terminal residue" evidence="1">
    <location>
        <position position="1"/>
    </location>
</feature>
<gene>
    <name evidence="1" type="ORF">SHERM_07362</name>
</gene>
<sequence length="86" mass="9716">YNSHIRPKNSSSQIVRSFLSNVCEDLESGSAPITNVADFIASKEQKLFWIHGTIINHAQHVFEKSNTKVHNFGATTASMMFPFQYL</sequence>
<feature type="non-terminal residue" evidence="1">
    <location>
        <position position="86"/>
    </location>
</feature>